<proteinExistence type="predicted"/>
<protein>
    <submittedName>
        <fullName evidence="3">Glycosyltransferase family 4 protein</fullName>
    </submittedName>
</protein>
<sequence length="350" mass="39341">MNKLILAAAALPPPMHGQAYITVKLIEALTKESSTLHVCDLSPESLIKSLGYHVIKCRKVIKTSIYIIFYSMLYRHKTFYTIVESGYGIYYNYYLCSLARLFHYDIYLHHHTSKHAKVFSKTFDWLTKITPNAHHIVLADGMREDLKSKYSNISSIAVSSNACHVKVPNIKPIIIDEKINLGMLSNLTEEKGAIRALDLAIELKKSGLEITLTLAGPIIEPKVEKSIIDAKTTLGEDLIILGPVHGAAKEDFYKKTDVFLFPSTYPNEAQPVVIYEALSYGCAIITSCAGYITDMLKTESAHVYQYKNTILESKDFVYSCIKKSKDNSPFIKKHKLSALEFNSLIKDICS</sequence>
<dbReference type="GO" id="GO:0009103">
    <property type="term" value="P:lipopolysaccharide biosynthetic process"/>
    <property type="evidence" value="ECO:0007669"/>
    <property type="project" value="TreeGrafter"/>
</dbReference>
<organism evidence="3 4">
    <name type="scientific">Blastochloris viridis</name>
    <name type="common">Rhodopseudomonas viridis</name>
    <dbReference type="NCBI Taxonomy" id="1079"/>
    <lineage>
        <taxon>Bacteria</taxon>
        <taxon>Pseudomonadati</taxon>
        <taxon>Pseudomonadota</taxon>
        <taxon>Alphaproteobacteria</taxon>
        <taxon>Hyphomicrobiales</taxon>
        <taxon>Blastochloridaceae</taxon>
        <taxon>Blastochloris</taxon>
    </lineage>
</organism>
<comment type="caution">
    <text evidence="3">The sequence shown here is derived from an EMBL/GenBank/DDBJ whole genome shotgun (WGS) entry which is preliminary data.</text>
</comment>
<dbReference type="PANTHER" id="PTHR46401:SF2">
    <property type="entry name" value="GLYCOSYLTRANSFERASE WBBK-RELATED"/>
    <property type="match status" value="1"/>
</dbReference>
<dbReference type="PANTHER" id="PTHR46401">
    <property type="entry name" value="GLYCOSYLTRANSFERASE WBBK-RELATED"/>
    <property type="match status" value="1"/>
</dbReference>
<dbReference type="SUPFAM" id="SSF53756">
    <property type="entry name" value="UDP-Glycosyltransferase/glycogen phosphorylase"/>
    <property type="match status" value="1"/>
</dbReference>
<reference evidence="3 4" key="1">
    <citation type="journal article" date="2017" name="Nat. Commun.">
        <title>In situ click chemistry generation of cyclooxygenase-2 inhibitors.</title>
        <authorList>
            <person name="Bhardwaj A."/>
            <person name="Kaur J."/>
            <person name="Wuest M."/>
            <person name="Wuest F."/>
        </authorList>
    </citation>
    <scope>NUCLEOTIDE SEQUENCE [LARGE SCALE GENOMIC DNA]</scope>
    <source>
        <strain evidence="3">S2_018_000_R2_106</strain>
    </source>
</reference>
<evidence type="ECO:0000313" key="3">
    <source>
        <dbReference type="EMBL" id="TKW61172.1"/>
    </source>
</evidence>
<keyword evidence="1 3" id="KW-0808">Transferase</keyword>
<dbReference type="AlphaFoldDB" id="A0A6N4RAS2"/>
<dbReference type="CDD" id="cd03801">
    <property type="entry name" value="GT4_PimA-like"/>
    <property type="match status" value="1"/>
</dbReference>
<dbReference type="Gene3D" id="3.40.50.2000">
    <property type="entry name" value="Glycogen Phosphorylase B"/>
    <property type="match status" value="1"/>
</dbReference>
<accession>A0A6N4RAS2</accession>
<feature type="domain" description="Glycosyl transferase family 1" evidence="2">
    <location>
        <begin position="176"/>
        <end position="300"/>
    </location>
</feature>
<evidence type="ECO:0000313" key="4">
    <source>
        <dbReference type="Proteomes" id="UP000320948"/>
    </source>
</evidence>
<dbReference type="EMBL" id="VAFM01000001">
    <property type="protein sequence ID" value="TKW61172.1"/>
    <property type="molecule type" value="Genomic_DNA"/>
</dbReference>
<evidence type="ECO:0000259" key="2">
    <source>
        <dbReference type="Pfam" id="PF00534"/>
    </source>
</evidence>
<dbReference type="GO" id="GO:0016757">
    <property type="term" value="F:glycosyltransferase activity"/>
    <property type="evidence" value="ECO:0007669"/>
    <property type="project" value="InterPro"/>
</dbReference>
<gene>
    <name evidence="3" type="ORF">DI628_00650</name>
</gene>
<dbReference type="InterPro" id="IPR001296">
    <property type="entry name" value="Glyco_trans_1"/>
</dbReference>
<dbReference type="Pfam" id="PF00534">
    <property type="entry name" value="Glycos_transf_1"/>
    <property type="match status" value="1"/>
</dbReference>
<evidence type="ECO:0000256" key="1">
    <source>
        <dbReference type="ARBA" id="ARBA00022679"/>
    </source>
</evidence>
<dbReference type="Proteomes" id="UP000320948">
    <property type="component" value="Unassembled WGS sequence"/>
</dbReference>
<name>A0A6N4RAS2_BLAVI</name>